<evidence type="ECO:0000313" key="2">
    <source>
        <dbReference type="Proteomes" id="UP000252519"/>
    </source>
</evidence>
<accession>A0A368GHV4</accession>
<organism evidence="1 2">
    <name type="scientific">Ancylostoma caninum</name>
    <name type="common">Dog hookworm</name>
    <dbReference type="NCBI Taxonomy" id="29170"/>
    <lineage>
        <taxon>Eukaryota</taxon>
        <taxon>Metazoa</taxon>
        <taxon>Ecdysozoa</taxon>
        <taxon>Nematoda</taxon>
        <taxon>Chromadorea</taxon>
        <taxon>Rhabditida</taxon>
        <taxon>Rhabditina</taxon>
        <taxon>Rhabditomorpha</taxon>
        <taxon>Strongyloidea</taxon>
        <taxon>Ancylostomatidae</taxon>
        <taxon>Ancylostomatinae</taxon>
        <taxon>Ancylostoma</taxon>
    </lineage>
</organism>
<gene>
    <name evidence="1" type="ORF">ANCCAN_11217</name>
</gene>
<reference evidence="1 2" key="1">
    <citation type="submission" date="2014-10" db="EMBL/GenBank/DDBJ databases">
        <title>Draft genome of the hookworm Ancylostoma caninum.</title>
        <authorList>
            <person name="Mitreva M."/>
        </authorList>
    </citation>
    <scope>NUCLEOTIDE SEQUENCE [LARGE SCALE GENOMIC DNA]</scope>
    <source>
        <strain evidence="1 2">Baltimore</strain>
    </source>
</reference>
<evidence type="ECO:0000313" key="1">
    <source>
        <dbReference type="EMBL" id="RCN42829.1"/>
    </source>
</evidence>
<proteinExistence type="predicted"/>
<name>A0A368GHV4_ANCCA</name>
<dbReference type="Proteomes" id="UP000252519">
    <property type="component" value="Unassembled WGS sequence"/>
</dbReference>
<dbReference type="AlphaFoldDB" id="A0A368GHV4"/>
<dbReference type="OrthoDB" id="47801at2759"/>
<keyword evidence="2" id="KW-1185">Reference proteome</keyword>
<protein>
    <submittedName>
        <fullName evidence="1">Uncharacterized protein</fullName>
    </submittedName>
</protein>
<dbReference type="EMBL" id="JOJR01000178">
    <property type="protein sequence ID" value="RCN42829.1"/>
    <property type="molecule type" value="Genomic_DNA"/>
</dbReference>
<comment type="caution">
    <text evidence="1">The sequence shown here is derived from an EMBL/GenBank/DDBJ whole genome shotgun (WGS) entry which is preliminary data.</text>
</comment>
<sequence length="268" mass="30084">MYKSLLLRFVLKQGGRSGVYLRRQDHDDARPCGREKRLYLVNACRFLSAKPSVITASKFILLNDHSSIFLYCTLMMALRIGRYATWENGPPKTLTASRRRRGVDSVKCIIEKIETHSIIVDWITSPSSTKTPSKTIPKQELSKITRINPSANPRPNACDRVKVIPDGMSTVSTFKEFFSDLTEQYGGRFKKLNAREVEALSTPCENCSKALQRDLKQSTTTAKAAKIARLSDSETKESECVSSRCPSASEAPVSFLHFTYSVFISEIV</sequence>